<proteinExistence type="predicted"/>
<dbReference type="Pfam" id="PF03102">
    <property type="entry name" value="NeuB"/>
    <property type="match status" value="1"/>
</dbReference>
<dbReference type="InterPro" id="IPR020007">
    <property type="entry name" value="NeuB/NeuA"/>
</dbReference>
<dbReference type="InterPro" id="IPR013974">
    <property type="entry name" value="SAF"/>
</dbReference>
<dbReference type="PANTHER" id="PTHR42966">
    <property type="entry name" value="N-ACETYLNEURAMINATE SYNTHASE"/>
    <property type="match status" value="1"/>
</dbReference>
<dbReference type="PROSITE" id="PS50844">
    <property type="entry name" value="AFP_LIKE"/>
    <property type="match status" value="1"/>
</dbReference>
<reference evidence="2 3" key="1">
    <citation type="submission" date="2020-05" db="EMBL/GenBank/DDBJ databases">
        <title>Ramlibacter rhizophilus sp. nov., isolated from rhizosphere soil of national flower Mugunghwa from South Korea.</title>
        <authorList>
            <person name="Zheng-Fei Y."/>
            <person name="Huan T."/>
        </authorList>
    </citation>
    <scope>NUCLEOTIDE SEQUENCE [LARGE SCALE GENOMIC DNA]</scope>
    <source>
        <strain evidence="2 3">H242</strain>
    </source>
</reference>
<dbReference type="InterPro" id="IPR057736">
    <property type="entry name" value="SAF_PseI/NeuA/NeuB"/>
</dbReference>
<dbReference type="Gene3D" id="3.20.20.70">
    <property type="entry name" value="Aldolase class I"/>
    <property type="match status" value="1"/>
</dbReference>
<dbReference type="EC" id="2.5.1.56" evidence="2"/>
<dbReference type="SUPFAM" id="SSF51569">
    <property type="entry name" value="Aldolase"/>
    <property type="match status" value="1"/>
</dbReference>
<dbReference type="SMART" id="SM00858">
    <property type="entry name" value="SAF"/>
    <property type="match status" value="1"/>
</dbReference>
<protein>
    <submittedName>
        <fullName evidence="2">N-acetylneuraminate synthase</fullName>
        <ecNumber evidence="2">2.5.1.56</ecNumber>
    </submittedName>
</protein>
<dbReference type="Proteomes" id="UP000500826">
    <property type="component" value="Chromosome"/>
</dbReference>
<evidence type="ECO:0000313" key="3">
    <source>
        <dbReference type="Proteomes" id="UP000500826"/>
    </source>
</evidence>
<dbReference type="EMBL" id="CP053418">
    <property type="protein sequence ID" value="QJW85037.1"/>
    <property type="molecule type" value="Genomic_DNA"/>
</dbReference>
<dbReference type="NCBIfam" id="TIGR03569">
    <property type="entry name" value="NeuB_NnaB"/>
    <property type="match status" value="1"/>
</dbReference>
<evidence type="ECO:0000313" key="2">
    <source>
        <dbReference type="EMBL" id="QJW85037.1"/>
    </source>
</evidence>
<dbReference type="InterPro" id="IPR013132">
    <property type="entry name" value="PseI/NeuA/B-like_N"/>
</dbReference>
<sequence length="348" mass="36581">MSAARVFIIAEAGVNHNGDPELAVRLADAARAAGADAVKFQTFRAEDVVTPTAATADYQRTNTSETSQFDMLRKLELDEAGHRRVAEHCRALGFEFFSTPFSERAVGELVALGVPRIKLPSGELTNKPLIETAAATGLPLLLSTGMATLPEVQAAIAWIADARARGGFPPPDADTLCVLHCTSAYPAPDDALNLRALHALAAATQLPVGYSDHSEGIAAAVAAVALGATVIEKHLTLDKGMAGPDHRASADPAEFAAMVQAIRRVEAMLGDGVKQPQPVEANTRDVARRSVVVTRKLAAGHVLAASDPALRRPGTGIAPAEIDQVVGSRLRAATEPYTTLAWDLLERG</sequence>
<dbReference type="InterPro" id="IPR051690">
    <property type="entry name" value="PseI-like"/>
</dbReference>
<dbReference type="InterPro" id="IPR013785">
    <property type="entry name" value="Aldolase_TIM"/>
</dbReference>
<dbReference type="SUPFAM" id="SSF51269">
    <property type="entry name" value="AFP III-like domain"/>
    <property type="match status" value="1"/>
</dbReference>
<dbReference type="GO" id="GO:0050462">
    <property type="term" value="F:N-acetylneuraminate synthase activity"/>
    <property type="evidence" value="ECO:0007669"/>
    <property type="project" value="UniProtKB-EC"/>
</dbReference>
<evidence type="ECO:0000259" key="1">
    <source>
        <dbReference type="PROSITE" id="PS50844"/>
    </source>
</evidence>
<accession>A0ABX6P683</accession>
<dbReference type="CDD" id="cd11615">
    <property type="entry name" value="SAF_NeuB_like"/>
    <property type="match status" value="1"/>
</dbReference>
<dbReference type="InterPro" id="IPR006190">
    <property type="entry name" value="SAF_AFP_Neu5Ac"/>
</dbReference>
<dbReference type="Pfam" id="PF08666">
    <property type="entry name" value="SAF"/>
    <property type="match status" value="1"/>
</dbReference>
<keyword evidence="3" id="KW-1185">Reference proteome</keyword>
<keyword evidence="2" id="KW-0808">Transferase</keyword>
<name>A0ABX6P683_9BURK</name>
<dbReference type="PANTHER" id="PTHR42966:SF1">
    <property type="entry name" value="SIALIC ACID SYNTHASE"/>
    <property type="match status" value="1"/>
</dbReference>
<organism evidence="2 3">
    <name type="scientific">Ramlibacter terrae</name>
    <dbReference type="NCBI Taxonomy" id="2732511"/>
    <lineage>
        <taxon>Bacteria</taxon>
        <taxon>Pseudomonadati</taxon>
        <taxon>Pseudomonadota</taxon>
        <taxon>Betaproteobacteria</taxon>
        <taxon>Burkholderiales</taxon>
        <taxon>Comamonadaceae</taxon>
        <taxon>Ramlibacter</taxon>
    </lineage>
</organism>
<gene>
    <name evidence="2" type="primary">neuB</name>
    <name evidence="2" type="ORF">HK414_20340</name>
</gene>
<feature type="domain" description="AFP-like" evidence="1">
    <location>
        <begin position="290"/>
        <end position="348"/>
    </location>
</feature>
<dbReference type="Gene3D" id="3.90.1210.10">
    <property type="entry name" value="Antifreeze-like/N-acetylneuraminic acid synthase C-terminal domain"/>
    <property type="match status" value="1"/>
</dbReference>
<dbReference type="InterPro" id="IPR036732">
    <property type="entry name" value="AFP_Neu5c_C_sf"/>
</dbReference>